<accession>A0A7V1EHW2</accession>
<evidence type="ECO:0000259" key="1">
    <source>
        <dbReference type="Pfam" id="PF13229"/>
    </source>
</evidence>
<dbReference type="Gene3D" id="2.160.20.10">
    <property type="entry name" value="Single-stranded right-handed beta-helix, Pectin lyase-like"/>
    <property type="match status" value="1"/>
</dbReference>
<name>A0A7V1EHW2_UNCW3</name>
<sequence>MWSKNNFILLLFTPFLIWSYTYNVGPGMPYDSIGAVPLESLNPKDTVKIYYRSTPYYEKWVIARTGTSNAPIVFYGVPSGNGDLSVIDGRNAVTRLQLDYWSENRGIINIGGSSIPNQTPNYIVVENLEIKSARTPYTFYDDQGQLASYASNASTIYVVEGSNIIIRNCILHDCGNGFFVSHQAKNIIVAECYIYDNGIENSIYEHNNYTEAQGIIFQYNYFSHLRTGCLGNNLKDRSSGCVIRYNWIECGNRQLDLVDSDYPEIYNDTSYRKTFVYGNILIEQTDEGNSQIVHYGGDSGDTTHYRHGRLYFYNNTVISKRSGNTTLFRLSTNLESCDARNNIFYVTASGNRLAMLAEYGLLISGYNWLKPGGVISHCSFQGTFIDSGGIITGSDPGFIDFNNEDFHLASTSQCIDNGTSLAPQVLPQHNVIYQYIKHRRYENRPDDGLFDIGAFEYSAGGVVDETKVKEKNRFVFSRIAKGAFCFTLSETGYLMFYDSQGRLIYKTEKIGEGIYIWNGNNLAPGVYFYIFSAQKNETRIGKLILLR</sequence>
<organism evidence="2">
    <name type="scientific">candidate division WOR-3 bacterium</name>
    <dbReference type="NCBI Taxonomy" id="2052148"/>
    <lineage>
        <taxon>Bacteria</taxon>
        <taxon>Bacteria division WOR-3</taxon>
    </lineage>
</organism>
<dbReference type="SUPFAM" id="SSF51126">
    <property type="entry name" value="Pectin lyase-like"/>
    <property type="match status" value="1"/>
</dbReference>
<dbReference type="Pfam" id="PF13229">
    <property type="entry name" value="Beta_helix"/>
    <property type="match status" value="1"/>
</dbReference>
<comment type="caution">
    <text evidence="2">The sequence shown here is derived from an EMBL/GenBank/DDBJ whole genome shotgun (WGS) entry which is preliminary data.</text>
</comment>
<dbReference type="AlphaFoldDB" id="A0A7V1EHW2"/>
<dbReference type="EMBL" id="DSKY01000014">
    <property type="protein sequence ID" value="HDY58966.1"/>
    <property type="molecule type" value="Genomic_DNA"/>
</dbReference>
<feature type="domain" description="Right handed beta helix" evidence="1">
    <location>
        <begin position="151"/>
        <end position="268"/>
    </location>
</feature>
<evidence type="ECO:0000313" key="2">
    <source>
        <dbReference type="EMBL" id="HDY58966.1"/>
    </source>
</evidence>
<dbReference type="InterPro" id="IPR039448">
    <property type="entry name" value="Beta_helix"/>
</dbReference>
<gene>
    <name evidence="2" type="ORF">ENP86_05385</name>
</gene>
<dbReference type="InterPro" id="IPR011050">
    <property type="entry name" value="Pectin_lyase_fold/virulence"/>
</dbReference>
<reference evidence="2" key="1">
    <citation type="journal article" date="2020" name="mSystems">
        <title>Genome- and Community-Level Interaction Insights into Carbon Utilization and Element Cycling Functions of Hydrothermarchaeota in Hydrothermal Sediment.</title>
        <authorList>
            <person name="Zhou Z."/>
            <person name="Liu Y."/>
            <person name="Xu W."/>
            <person name="Pan J."/>
            <person name="Luo Z.H."/>
            <person name="Li M."/>
        </authorList>
    </citation>
    <scope>NUCLEOTIDE SEQUENCE [LARGE SCALE GENOMIC DNA]</scope>
    <source>
        <strain evidence="2">SpSt-258</strain>
    </source>
</reference>
<protein>
    <submittedName>
        <fullName evidence="2">Polysaccharide-degrading enzyme</fullName>
    </submittedName>
</protein>
<proteinExistence type="predicted"/>
<dbReference type="InterPro" id="IPR012334">
    <property type="entry name" value="Pectin_lyas_fold"/>
</dbReference>